<reference evidence="1 2" key="1">
    <citation type="submission" date="2019-08" db="EMBL/GenBank/DDBJ databases">
        <title>Genomes of Subsaximicrobium wynnwilliamsii strains.</title>
        <authorList>
            <person name="Bowman J.P."/>
        </authorList>
    </citation>
    <scope>NUCLEOTIDE SEQUENCE [LARGE SCALE GENOMIC DNA]</scope>
    <source>
        <strain evidence="1 2">2-80-2</strain>
    </source>
</reference>
<dbReference type="InterPro" id="IPR018673">
    <property type="entry name" value="DUF2141"/>
</dbReference>
<evidence type="ECO:0000313" key="1">
    <source>
        <dbReference type="EMBL" id="TXD90548.1"/>
    </source>
</evidence>
<accession>A0A5C6ZJS7</accession>
<comment type="caution">
    <text evidence="1">The sequence shown here is derived from an EMBL/GenBank/DDBJ whole genome shotgun (WGS) entry which is preliminary data.</text>
</comment>
<sequence>MKFLIIYIVLFLGIFSDENPRENPSETTKLTIQIDNIAVLDGTIKIGVFNTDIDFLEENATIRDYSLTVTSATEIFVIDDLPKGEYAISMYHDENSDGVLNRNFFGIPKEPYGFSNNVKPKLSAPDYKDCKFSFAKNDTLKIRLIH</sequence>
<gene>
    <name evidence="1" type="ORF">ESY86_04050</name>
</gene>
<dbReference type="Pfam" id="PF09912">
    <property type="entry name" value="DUF2141"/>
    <property type="match status" value="1"/>
</dbReference>
<dbReference type="RefSeq" id="WP_147085294.1">
    <property type="nucleotide sequence ID" value="NZ_VORM01000002.1"/>
</dbReference>
<dbReference type="EMBL" id="VORO01000003">
    <property type="protein sequence ID" value="TXD90548.1"/>
    <property type="molecule type" value="Genomic_DNA"/>
</dbReference>
<dbReference type="OrthoDB" id="9788332at2"/>
<protein>
    <submittedName>
        <fullName evidence="1">DUF2141 domain-containing protein</fullName>
    </submittedName>
</protein>
<organism evidence="1 2">
    <name type="scientific">Subsaximicrobium wynnwilliamsii</name>
    <dbReference type="NCBI Taxonomy" id="291179"/>
    <lineage>
        <taxon>Bacteria</taxon>
        <taxon>Pseudomonadati</taxon>
        <taxon>Bacteroidota</taxon>
        <taxon>Flavobacteriia</taxon>
        <taxon>Flavobacteriales</taxon>
        <taxon>Flavobacteriaceae</taxon>
        <taxon>Subsaximicrobium</taxon>
    </lineage>
</organism>
<dbReference type="AlphaFoldDB" id="A0A5C6ZJS7"/>
<evidence type="ECO:0000313" key="2">
    <source>
        <dbReference type="Proteomes" id="UP000321578"/>
    </source>
</evidence>
<keyword evidence="2" id="KW-1185">Reference proteome</keyword>
<dbReference type="Proteomes" id="UP000321578">
    <property type="component" value="Unassembled WGS sequence"/>
</dbReference>
<name>A0A5C6ZJS7_9FLAO</name>
<proteinExistence type="predicted"/>